<dbReference type="GO" id="GO:0009279">
    <property type="term" value="C:cell outer membrane"/>
    <property type="evidence" value="ECO:0007669"/>
    <property type="project" value="UniProtKB-SubCell"/>
</dbReference>
<reference evidence="3 4" key="1">
    <citation type="submission" date="2019-12" db="EMBL/GenBank/DDBJ databases">
        <title>Strain KN286 was isolated from seawater, which was collected from Caroline Seamount in the tropical western Pacific.</title>
        <authorList>
            <person name="Wang Q."/>
        </authorList>
    </citation>
    <scope>NUCLEOTIDE SEQUENCE [LARGE SCALE GENOMIC DNA]</scope>
    <source>
        <strain evidence="3 4">KN286</strain>
    </source>
</reference>
<comment type="caution">
    <text evidence="1">Lacks conserved residue(s) required for the propagation of feature annotation.</text>
</comment>
<comment type="subunit">
    <text evidence="1">Component of the lipopolysaccharide transport and assembly complex.</text>
</comment>
<protein>
    <recommendedName>
        <fullName evidence="1">LPS-assembly protein LptD</fullName>
    </recommendedName>
</protein>
<keyword evidence="4" id="KW-1185">Reference proteome</keyword>
<evidence type="ECO:0000313" key="4">
    <source>
        <dbReference type="Proteomes" id="UP000436016"/>
    </source>
</evidence>
<keyword evidence="1" id="KW-0998">Cell outer membrane</keyword>
<name>A0A6B0U439_9RHOB</name>
<feature type="domain" description="LptD C-terminal" evidence="2">
    <location>
        <begin position="283"/>
        <end position="640"/>
    </location>
</feature>
<comment type="similarity">
    <text evidence="1">Belongs to the LptD family.</text>
</comment>
<dbReference type="InterPro" id="IPR050218">
    <property type="entry name" value="LptD"/>
</dbReference>
<dbReference type="PANTHER" id="PTHR30189">
    <property type="entry name" value="LPS-ASSEMBLY PROTEIN"/>
    <property type="match status" value="1"/>
</dbReference>
<dbReference type="AlphaFoldDB" id="A0A6B0U439"/>
<dbReference type="GO" id="GO:0043165">
    <property type="term" value="P:Gram-negative-bacterium-type cell outer membrane assembly"/>
    <property type="evidence" value="ECO:0007669"/>
    <property type="project" value="UniProtKB-UniRule"/>
</dbReference>
<sequence length="715" mass="79291">MRACRLPVLIATAFLLSQPGPPLRAQTLGTEDAPVTLLADSVIFDPSANMLIAEGNLEAFYGPNTLKATRIRYDVENERVFIDGPIFLSNGQGEVVLAQAAELQPDLTEGLIQGARVLLADRVQLAAEGLRRSEGGRYTTLFNTVASSCEVCAEAPVPLWRIRAERVVQDNLEKQIYFEGARFDILGQQVLRLPTFRVPDPSVRRARGFLVPEFLNSDIFGYGVKTPFYIPLGPYADTTITPFLTGKGGAVLEGEYRQRFTYGEFDATGAISIADGLDEGDGRGFLFADGSFDILDGFQTGFSLESASDKSFLRQFDYSNTDRLESTVTIERYRARDYLFANAFAFQTLRDDEDQATVPFILPEVNYRSYLRDDFFDGQVAITANAMGLTREEGRDVGRGGLGVEWTRDWALDSGILTRAFASANADLYRVWDDPAYDEEFLTRLVPTTGFELRWPFARQSGGATHVIEPVAQLLYTADPDFNDQVPNEDSTSVEFDETNLFATNRYPGNDAYETGLRANLGATYTYFNPAGWTLGLTVGQVLRASDFDQFAEGSGLNGRTSDFVSALSLELPSNFQFVNRSLFDTDFSFSRNETRFGYASERFSVTGSHFYIAQNSASDSSDPRNEFLVDGAYRVARNWEIGGEWRRDLQLGKNIYGEGRVTYGNECIRADLKVSRRFTESANVPPSTNVGLTVTLAGFGGDGETIWPSQRCGR</sequence>
<keyword evidence="1" id="KW-0732">Signal</keyword>
<evidence type="ECO:0000313" key="3">
    <source>
        <dbReference type="EMBL" id="MXU65711.1"/>
    </source>
</evidence>
<evidence type="ECO:0000259" key="2">
    <source>
        <dbReference type="Pfam" id="PF04453"/>
    </source>
</evidence>
<dbReference type="Proteomes" id="UP000436016">
    <property type="component" value="Unassembled WGS sequence"/>
</dbReference>
<dbReference type="GO" id="GO:1990351">
    <property type="term" value="C:transporter complex"/>
    <property type="evidence" value="ECO:0007669"/>
    <property type="project" value="TreeGrafter"/>
</dbReference>
<evidence type="ECO:0000256" key="1">
    <source>
        <dbReference type="HAMAP-Rule" id="MF_01411"/>
    </source>
</evidence>
<comment type="caution">
    <text evidence="3">The sequence shown here is derived from an EMBL/GenBank/DDBJ whole genome shotgun (WGS) entry which is preliminary data.</text>
</comment>
<dbReference type="Pfam" id="PF04453">
    <property type="entry name" value="LptD"/>
    <property type="match status" value="1"/>
</dbReference>
<dbReference type="PANTHER" id="PTHR30189:SF1">
    <property type="entry name" value="LPS-ASSEMBLY PROTEIN LPTD"/>
    <property type="match status" value="1"/>
</dbReference>
<dbReference type="RefSeq" id="WP_160854436.1">
    <property type="nucleotide sequence ID" value="NZ_WUWG01000003.1"/>
</dbReference>
<gene>
    <name evidence="1 3" type="primary">lptD</name>
    <name evidence="3" type="ORF">GSH16_09635</name>
</gene>
<dbReference type="HAMAP" id="MF_01411">
    <property type="entry name" value="LPS_assembly_LptD"/>
    <property type="match status" value="1"/>
</dbReference>
<organism evidence="3 4">
    <name type="scientific">Oceanomicrobium pacificus</name>
    <dbReference type="NCBI Taxonomy" id="2692916"/>
    <lineage>
        <taxon>Bacteria</taxon>
        <taxon>Pseudomonadati</taxon>
        <taxon>Pseudomonadota</taxon>
        <taxon>Alphaproteobacteria</taxon>
        <taxon>Rhodobacterales</taxon>
        <taxon>Paracoccaceae</taxon>
        <taxon>Oceanomicrobium</taxon>
    </lineage>
</organism>
<dbReference type="EMBL" id="WUWG01000003">
    <property type="protein sequence ID" value="MXU65711.1"/>
    <property type="molecule type" value="Genomic_DNA"/>
</dbReference>
<accession>A0A6B0U439</accession>
<dbReference type="GO" id="GO:0015920">
    <property type="term" value="P:lipopolysaccharide transport"/>
    <property type="evidence" value="ECO:0007669"/>
    <property type="project" value="InterPro"/>
</dbReference>
<keyword evidence="1" id="KW-0472">Membrane</keyword>
<dbReference type="InterPro" id="IPR020889">
    <property type="entry name" value="LipoPS_assembly_LptD"/>
</dbReference>
<dbReference type="InterPro" id="IPR007543">
    <property type="entry name" value="LptD_C"/>
</dbReference>
<comment type="subcellular location">
    <subcellularLocation>
        <location evidence="1">Cell outer membrane</location>
    </subcellularLocation>
</comment>
<proteinExistence type="inferred from homology"/>
<comment type="function">
    <text evidence="1">Involved in the assembly of lipopolysaccharide (LPS) at the surface of the outer membrane.</text>
</comment>